<dbReference type="CDD" id="cd00118">
    <property type="entry name" value="LysM"/>
    <property type="match status" value="1"/>
</dbReference>
<dbReference type="AlphaFoldDB" id="A0A562JHA9"/>
<accession>A0A562JHA9</accession>
<dbReference type="PROSITE" id="PS51782">
    <property type="entry name" value="LYSM"/>
    <property type="match status" value="1"/>
</dbReference>
<protein>
    <submittedName>
        <fullName evidence="2">LysM domain-containing protein</fullName>
    </submittedName>
</protein>
<dbReference type="EMBL" id="VLKH01000002">
    <property type="protein sequence ID" value="TWH82373.1"/>
    <property type="molecule type" value="Genomic_DNA"/>
</dbReference>
<evidence type="ECO:0000313" key="2">
    <source>
        <dbReference type="EMBL" id="TWH82373.1"/>
    </source>
</evidence>
<dbReference type="SUPFAM" id="SSF54106">
    <property type="entry name" value="LysM domain"/>
    <property type="match status" value="1"/>
</dbReference>
<dbReference type="OrthoDB" id="1698825at2"/>
<dbReference type="Pfam" id="PF01476">
    <property type="entry name" value="LysM"/>
    <property type="match status" value="1"/>
</dbReference>
<gene>
    <name evidence="2" type="ORF">LY60_00671</name>
</gene>
<sequence>MIILNKYKVTNMKKFKRFMFLSILSISMLVFTFAATFNAYSKDIPQFDIVTVQYGDTLWSIASSYAADRNADIRELVYEISNENSIYNASIHPGDVIKVPVNVE</sequence>
<dbReference type="SMART" id="SM00257">
    <property type="entry name" value="LysM"/>
    <property type="match status" value="1"/>
</dbReference>
<keyword evidence="3" id="KW-1185">Reference proteome</keyword>
<dbReference type="Gene3D" id="3.10.350.10">
    <property type="entry name" value="LysM domain"/>
    <property type="match status" value="1"/>
</dbReference>
<feature type="domain" description="LysM" evidence="1">
    <location>
        <begin position="48"/>
        <end position="99"/>
    </location>
</feature>
<dbReference type="InterPro" id="IPR036779">
    <property type="entry name" value="LysM_dom_sf"/>
</dbReference>
<evidence type="ECO:0000259" key="1">
    <source>
        <dbReference type="PROSITE" id="PS51782"/>
    </source>
</evidence>
<proteinExistence type="predicted"/>
<organism evidence="2 3">
    <name type="scientific">Sedimentibacter saalensis</name>
    <dbReference type="NCBI Taxonomy" id="130788"/>
    <lineage>
        <taxon>Bacteria</taxon>
        <taxon>Bacillati</taxon>
        <taxon>Bacillota</taxon>
        <taxon>Tissierellia</taxon>
        <taxon>Sedimentibacter</taxon>
    </lineage>
</organism>
<name>A0A562JHA9_9FIRM</name>
<comment type="caution">
    <text evidence="2">The sequence shown here is derived from an EMBL/GenBank/DDBJ whole genome shotgun (WGS) entry which is preliminary data.</text>
</comment>
<dbReference type="InterPro" id="IPR018392">
    <property type="entry name" value="LysM"/>
</dbReference>
<reference evidence="2 3" key="1">
    <citation type="submission" date="2019-07" db="EMBL/GenBank/DDBJ databases">
        <title>Genomic Encyclopedia of Type Strains, Phase I: the one thousand microbial genomes (KMG-I) project.</title>
        <authorList>
            <person name="Kyrpides N."/>
        </authorList>
    </citation>
    <scope>NUCLEOTIDE SEQUENCE [LARGE SCALE GENOMIC DNA]</scope>
    <source>
        <strain evidence="2 3">DSM 13558</strain>
    </source>
</reference>
<dbReference type="RefSeq" id="WP_145079944.1">
    <property type="nucleotide sequence ID" value="NZ_DAMBUX010000001.1"/>
</dbReference>
<dbReference type="Proteomes" id="UP000315343">
    <property type="component" value="Unassembled WGS sequence"/>
</dbReference>
<evidence type="ECO:0000313" key="3">
    <source>
        <dbReference type="Proteomes" id="UP000315343"/>
    </source>
</evidence>